<comment type="caution">
    <text evidence="3">The sequence shown here is derived from an EMBL/GenBank/DDBJ whole genome shotgun (WGS) entry which is preliminary data.</text>
</comment>
<gene>
    <name evidence="3" type="primary">SNW1</name>
    <name evidence="3" type="ORF">BGZ80_006163</name>
</gene>
<keyword evidence="1" id="KW-0539">Nucleus</keyword>
<comment type="function">
    <text evidence="1">Involved in pre-mRNA splicing.</text>
</comment>
<name>A0A9P6SU14_9FUNG</name>
<dbReference type="Proteomes" id="UP000703661">
    <property type="component" value="Unassembled WGS sequence"/>
</dbReference>
<evidence type="ECO:0000256" key="1">
    <source>
        <dbReference type="RuleBase" id="RU367140"/>
    </source>
</evidence>
<evidence type="ECO:0000256" key="2">
    <source>
        <dbReference type="SAM" id="MobiDB-lite"/>
    </source>
</evidence>
<keyword evidence="1" id="KW-0507">mRNA processing</keyword>
<keyword evidence="4" id="KW-1185">Reference proteome</keyword>
<proteinExistence type="inferred from homology"/>
<evidence type="ECO:0000313" key="3">
    <source>
        <dbReference type="EMBL" id="KAG0001547.1"/>
    </source>
</evidence>
<dbReference type="GO" id="GO:0000398">
    <property type="term" value="P:mRNA splicing, via spliceosome"/>
    <property type="evidence" value="ECO:0007669"/>
    <property type="project" value="InterPro"/>
</dbReference>
<evidence type="ECO:0000313" key="4">
    <source>
        <dbReference type="Proteomes" id="UP000703661"/>
    </source>
</evidence>
<dbReference type="GO" id="GO:0005681">
    <property type="term" value="C:spliceosomal complex"/>
    <property type="evidence" value="ECO:0007669"/>
    <property type="project" value="UniProtKB-UniRule"/>
</dbReference>
<comment type="subcellular location">
    <subcellularLocation>
        <location evidence="1">Nucleus</location>
    </subcellularLocation>
</comment>
<accession>A0A9P6SU14</accession>
<protein>
    <recommendedName>
        <fullName evidence="1">Pre-mRNA-processing protein 45</fullName>
    </recommendedName>
</protein>
<dbReference type="InterPro" id="IPR017862">
    <property type="entry name" value="SKI-int_prot_SKIP"/>
</dbReference>
<feature type="non-terminal residue" evidence="3">
    <location>
        <position position="1"/>
    </location>
</feature>
<reference evidence="3" key="1">
    <citation type="journal article" date="2020" name="Fungal Divers.">
        <title>Resolving the Mortierellaceae phylogeny through synthesis of multi-gene phylogenetics and phylogenomics.</title>
        <authorList>
            <person name="Vandepol N."/>
            <person name="Liber J."/>
            <person name="Desiro A."/>
            <person name="Na H."/>
            <person name="Kennedy M."/>
            <person name="Barry K."/>
            <person name="Grigoriev I.V."/>
            <person name="Miller A.N."/>
            <person name="O'Donnell K."/>
            <person name="Stajich J.E."/>
            <person name="Bonito G."/>
        </authorList>
    </citation>
    <scope>NUCLEOTIDE SEQUENCE</scope>
    <source>
        <strain evidence="3">NRRL 2769</strain>
    </source>
</reference>
<sequence length="113" mass="12311">DDEAYSVYDKPMFMHSGSSVYRPKRAGGGDNDEVGNEDDIARALASDRFGGAGISARGFKGAEGGRSMQRDGPVAFEKEDDIFGLDKFNKVDVSKKRTGLDLSTTQEGKRRKD</sequence>
<keyword evidence="1" id="KW-0508">mRNA splicing</keyword>
<dbReference type="AlphaFoldDB" id="A0A9P6SU14"/>
<comment type="similarity">
    <text evidence="1">Belongs to the SNW family.</text>
</comment>
<dbReference type="PANTHER" id="PTHR12096">
    <property type="entry name" value="NUCLEAR PROTEIN SKIP-RELATED"/>
    <property type="match status" value="1"/>
</dbReference>
<dbReference type="EMBL" id="JAAAID010003028">
    <property type="protein sequence ID" value="KAG0001547.1"/>
    <property type="molecule type" value="Genomic_DNA"/>
</dbReference>
<feature type="region of interest" description="Disordered" evidence="2">
    <location>
        <begin position="16"/>
        <end position="36"/>
    </location>
</feature>
<keyword evidence="1" id="KW-0747">Spliceosome</keyword>
<comment type="subunit">
    <text evidence="1">Associated with the spliceosome.</text>
</comment>
<organism evidence="3 4">
    <name type="scientific">Entomortierella chlamydospora</name>
    <dbReference type="NCBI Taxonomy" id="101097"/>
    <lineage>
        <taxon>Eukaryota</taxon>
        <taxon>Fungi</taxon>
        <taxon>Fungi incertae sedis</taxon>
        <taxon>Mucoromycota</taxon>
        <taxon>Mortierellomycotina</taxon>
        <taxon>Mortierellomycetes</taxon>
        <taxon>Mortierellales</taxon>
        <taxon>Mortierellaceae</taxon>
        <taxon>Entomortierella</taxon>
    </lineage>
</organism>